<name>A0ABN9X5P5_9DINO</name>
<sequence>MGKSLLRIQLVVAEIGLTGMSTSVGLVALRLPLYSLILVLSIMPAFEVQTRHGYVLTWVSCSLQLVAILTSVLGSRSSQEDLVEEAREQAKFAVEMGAFGGVEMANYDQQGMQPQIQPHLDSQMQPQMQMYRTGMGRFQQTGSNLAARGGSAGVAAPEAACCVDSAAARTAPPRRCHLFCCVEPQKATSSADIVVPPV</sequence>
<comment type="caution">
    <text evidence="1">The sequence shown here is derived from an EMBL/GenBank/DDBJ whole genome shotgun (WGS) entry which is preliminary data.</text>
</comment>
<accession>A0ABN9X5P5</accession>
<protein>
    <submittedName>
        <fullName evidence="1">Uncharacterized protein</fullName>
    </submittedName>
</protein>
<evidence type="ECO:0000313" key="2">
    <source>
        <dbReference type="Proteomes" id="UP001189429"/>
    </source>
</evidence>
<proteinExistence type="predicted"/>
<evidence type="ECO:0000313" key="1">
    <source>
        <dbReference type="EMBL" id="CAK0894710.1"/>
    </source>
</evidence>
<keyword evidence="2" id="KW-1185">Reference proteome</keyword>
<reference evidence="1" key="1">
    <citation type="submission" date="2023-10" db="EMBL/GenBank/DDBJ databases">
        <authorList>
            <person name="Chen Y."/>
            <person name="Shah S."/>
            <person name="Dougan E. K."/>
            <person name="Thang M."/>
            <person name="Chan C."/>
        </authorList>
    </citation>
    <scope>NUCLEOTIDE SEQUENCE [LARGE SCALE GENOMIC DNA]</scope>
</reference>
<gene>
    <name evidence="1" type="ORF">PCOR1329_LOCUS73677</name>
</gene>
<dbReference type="EMBL" id="CAUYUJ010019937">
    <property type="protein sequence ID" value="CAK0894710.1"/>
    <property type="molecule type" value="Genomic_DNA"/>
</dbReference>
<organism evidence="1 2">
    <name type="scientific">Prorocentrum cordatum</name>
    <dbReference type="NCBI Taxonomy" id="2364126"/>
    <lineage>
        <taxon>Eukaryota</taxon>
        <taxon>Sar</taxon>
        <taxon>Alveolata</taxon>
        <taxon>Dinophyceae</taxon>
        <taxon>Prorocentrales</taxon>
        <taxon>Prorocentraceae</taxon>
        <taxon>Prorocentrum</taxon>
    </lineage>
</organism>
<dbReference type="Proteomes" id="UP001189429">
    <property type="component" value="Unassembled WGS sequence"/>
</dbReference>